<accession>A0A6J4R0W9</accession>
<feature type="compositionally biased region" description="Basic and acidic residues" evidence="1">
    <location>
        <begin position="1"/>
        <end position="11"/>
    </location>
</feature>
<evidence type="ECO:0000313" key="2">
    <source>
        <dbReference type="EMBL" id="CAA9461001.1"/>
    </source>
</evidence>
<feature type="compositionally biased region" description="Basic residues" evidence="1">
    <location>
        <begin position="56"/>
        <end position="106"/>
    </location>
</feature>
<evidence type="ECO:0000256" key="1">
    <source>
        <dbReference type="SAM" id="MobiDB-lite"/>
    </source>
</evidence>
<feature type="compositionally biased region" description="Basic residues" evidence="1">
    <location>
        <begin position="30"/>
        <end position="48"/>
    </location>
</feature>
<organism evidence="2">
    <name type="scientific">uncultured Solirubrobacteraceae bacterium</name>
    <dbReference type="NCBI Taxonomy" id="1162706"/>
    <lineage>
        <taxon>Bacteria</taxon>
        <taxon>Bacillati</taxon>
        <taxon>Actinomycetota</taxon>
        <taxon>Thermoleophilia</taxon>
        <taxon>Solirubrobacterales</taxon>
        <taxon>Solirubrobacteraceae</taxon>
        <taxon>environmental samples</taxon>
    </lineage>
</organism>
<feature type="region of interest" description="Disordered" evidence="1">
    <location>
        <begin position="1"/>
        <end position="106"/>
    </location>
</feature>
<gene>
    <name evidence="2" type="ORF">AVDCRST_MAG38-10</name>
</gene>
<feature type="non-terminal residue" evidence="2">
    <location>
        <position position="1"/>
    </location>
</feature>
<protein>
    <submittedName>
        <fullName evidence="2">Uncharacterized protein</fullName>
    </submittedName>
</protein>
<proteinExistence type="predicted"/>
<reference evidence="2" key="1">
    <citation type="submission" date="2020-02" db="EMBL/GenBank/DDBJ databases">
        <authorList>
            <person name="Meier V. D."/>
        </authorList>
    </citation>
    <scope>NUCLEOTIDE SEQUENCE</scope>
    <source>
        <strain evidence="2">AVDCRST_MAG38</strain>
    </source>
</reference>
<dbReference type="EMBL" id="CADCVJ010000002">
    <property type="protein sequence ID" value="CAA9461001.1"/>
    <property type="molecule type" value="Genomic_DNA"/>
</dbReference>
<sequence length="106" mass="12326">VRRELGERQEHAGGLPGQGGPRQVLPVGRQGHRGPHGVVRHRAPRVGRGRRDLRARGRRRRDRGHGHDARHLRRRGRRRRAHRGRGSRRDRRSGLHRARPAHRVEL</sequence>
<dbReference type="AlphaFoldDB" id="A0A6J4R0W9"/>
<feature type="non-terminal residue" evidence="2">
    <location>
        <position position="106"/>
    </location>
</feature>
<name>A0A6J4R0W9_9ACTN</name>